<evidence type="ECO:0000313" key="13">
    <source>
        <dbReference type="RefSeq" id="XP_019640154.1"/>
    </source>
</evidence>
<dbReference type="Proteomes" id="UP000515135">
    <property type="component" value="Unplaced"/>
</dbReference>
<organism evidence="12 13">
    <name type="scientific">Branchiostoma belcheri</name>
    <name type="common">Amphioxus</name>
    <dbReference type="NCBI Taxonomy" id="7741"/>
    <lineage>
        <taxon>Eukaryota</taxon>
        <taxon>Metazoa</taxon>
        <taxon>Chordata</taxon>
        <taxon>Cephalochordata</taxon>
        <taxon>Leptocardii</taxon>
        <taxon>Amphioxiformes</taxon>
        <taxon>Branchiostomatidae</taxon>
        <taxon>Branchiostoma</taxon>
    </lineage>
</organism>
<evidence type="ECO:0000256" key="4">
    <source>
        <dbReference type="ARBA" id="ARBA00022771"/>
    </source>
</evidence>
<feature type="domain" description="C2H2-type" evidence="11">
    <location>
        <begin position="851"/>
        <end position="883"/>
    </location>
</feature>
<feature type="compositionally biased region" description="Polar residues" evidence="10">
    <location>
        <begin position="89"/>
        <end position="99"/>
    </location>
</feature>
<feature type="domain" description="C2H2-type" evidence="11">
    <location>
        <begin position="1096"/>
        <end position="1123"/>
    </location>
</feature>
<feature type="domain" description="C2H2-type" evidence="11">
    <location>
        <begin position="1012"/>
        <end position="1040"/>
    </location>
</feature>
<feature type="domain" description="C2H2-type" evidence="11">
    <location>
        <begin position="793"/>
        <end position="821"/>
    </location>
</feature>
<feature type="compositionally biased region" description="Acidic residues" evidence="10">
    <location>
        <begin position="500"/>
        <end position="516"/>
    </location>
</feature>
<feature type="compositionally biased region" description="Acidic residues" evidence="10">
    <location>
        <begin position="602"/>
        <end position="611"/>
    </location>
</feature>
<evidence type="ECO:0000259" key="11">
    <source>
        <dbReference type="PROSITE" id="PS50157"/>
    </source>
</evidence>
<evidence type="ECO:0000256" key="5">
    <source>
        <dbReference type="ARBA" id="ARBA00022833"/>
    </source>
</evidence>
<feature type="domain" description="C2H2-type" evidence="11">
    <location>
        <begin position="525"/>
        <end position="552"/>
    </location>
</feature>
<feature type="domain" description="C2H2-type" evidence="11">
    <location>
        <begin position="765"/>
        <end position="793"/>
    </location>
</feature>
<dbReference type="InterPro" id="IPR013087">
    <property type="entry name" value="Znf_C2H2_type"/>
</dbReference>
<feature type="domain" description="C2H2-type" evidence="11">
    <location>
        <begin position="822"/>
        <end position="844"/>
    </location>
</feature>
<feature type="domain" description="C2H2-type" evidence="11">
    <location>
        <begin position="1041"/>
        <end position="1068"/>
    </location>
</feature>
<dbReference type="GO" id="GO:0005634">
    <property type="term" value="C:nucleus"/>
    <property type="evidence" value="ECO:0007669"/>
    <property type="project" value="TreeGrafter"/>
</dbReference>
<keyword evidence="3" id="KW-0677">Repeat</keyword>
<evidence type="ECO:0000256" key="10">
    <source>
        <dbReference type="SAM" id="MobiDB-lite"/>
    </source>
</evidence>
<keyword evidence="5" id="KW-0862">Zinc</keyword>
<accession>A0A6P5A1D3</accession>
<feature type="region of interest" description="Disordered" evidence="10">
    <location>
        <begin position="1227"/>
        <end position="1250"/>
    </location>
</feature>
<dbReference type="RefSeq" id="XP_019640154.1">
    <property type="nucleotide sequence ID" value="XM_019784595.1"/>
</dbReference>
<feature type="region of interest" description="Disordered" evidence="10">
    <location>
        <begin position="596"/>
        <end position="618"/>
    </location>
</feature>
<dbReference type="InterPro" id="IPR036236">
    <property type="entry name" value="Znf_C2H2_sf"/>
</dbReference>
<dbReference type="OrthoDB" id="10004641at2759"/>
<evidence type="ECO:0000256" key="1">
    <source>
        <dbReference type="ARBA" id="ARBA00006991"/>
    </source>
</evidence>
<keyword evidence="4 9" id="KW-0863">Zinc-finger</keyword>
<evidence type="ECO:0000256" key="3">
    <source>
        <dbReference type="ARBA" id="ARBA00022737"/>
    </source>
</evidence>
<feature type="compositionally biased region" description="Low complexity" evidence="10">
    <location>
        <begin position="39"/>
        <end position="62"/>
    </location>
</feature>
<dbReference type="GeneID" id="109481982"/>
<keyword evidence="12" id="KW-1185">Reference proteome</keyword>
<keyword evidence="8" id="KW-0539">Nucleus</keyword>
<feature type="domain" description="C2H2-type" evidence="11">
    <location>
        <begin position="922"/>
        <end position="950"/>
    </location>
</feature>
<feature type="compositionally biased region" description="Polar residues" evidence="10">
    <location>
        <begin position="1159"/>
        <end position="1174"/>
    </location>
</feature>
<keyword evidence="2" id="KW-0479">Metal-binding</keyword>
<evidence type="ECO:0000313" key="12">
    <source>
        <dbReference type="Proteomes" id="UP000515135"/>
    </source>
</evidence>
<dbReference type="FunFam" id="3.30.160.60:FF:000464">
    <property type="entry name" value="Zinc finger and SCAN domain containing 25"/>
    <property type="match status" value="1"/>
</dbReference>
<comment type="similarity">
    <text evidence="1">Belongs to the krueppel C2H2-type zinc-finger protein family.</text>
</comment>
<dbReference type="GO" id="GO:0008270">
    <property type="term" value="F:zinc ion binding"/>
    <property type="evidence" value="ECO:0007669"/>
    <property type="project" value="UniProtKB-KW"/>
</dbReference>
<feature type="compositionally biased region" description="Basic residues" evidence="10">
    <location>
        <begin position="383"/>
        <end position="392"/>
    </location>
</feature>
<dbReference type="Pfam" id="PF00096">
    <property type="entry name" value="zf-C2H2"/>
    <property type="match status" value="5"/>
</dbReference>
<dbReference type="PANTHER" id="PTHR24408">
    <property type="entry name" value="ZINC FINGER PROTEIN"/>
    <property type="match status" value="1"/>
</dbReference>
<keyword evidence="7" id="KW-0804">Transcription</keyword>
<proteinExistence type="inferred from homology"/>
<feature type="compositionally biased region" description="Basic and acidic residues" evidence="10">
    <location>
        <begin position="419"/>
        <end position="428"/>
    </location>
</feature>
<feature type="region of interest" description="Disordered" evidence="10">
    <location>
        <begin position="185"/>
        <end position="464"/>
    </location>
</feature>
<dbReference type="PROSITE" id="PS00028">
    <property type="entry name" value="ZINC_FINGER_C2H2_1"/>
    <property type="match status" value="14"/>
</dbReference>
<name>A0A6P5A1D3_BRABE</name>
<feature type="compositionally biased region" description="Basic and acidic residues" evidence="10">
    <location>
        <begin position="21"/>
        <end position="38"/>
    </location>
</feature>
<sequence length="1338" mass="149446">MMGQGAGKNKKGAEQQPGAEDAGKAAEDAGKAAEDAGKGAELAPAVTATRRTTRASLTATETDVLEVSFKGQQGSGEQPSGLAGRKTKSSGATSPAQSPSRKRSRILPSTSSTDQDMEDMALKKKPVVILERLNMSPDQKTVIIPDVSKMGDGAVGFSGTGQIIPSTSSYKEASTSFDASLAIQTSSPTMSPRRKTKRVRFEDKTVGDLSSGATVSDNAQAMKEMTTTSSSVQETSGPSKSVRAPQPSTSKPEATVEAPVSCPPSQRRIKLTARKSTFSGKKPKRVGVQSAVVGTNEDSSENDAAIDQVQKGKEETSTAAFEKTVSSVTTEETVSENVAPEKEGSNDKELPEKIQTSPPEQIHTSPVVSGDHNYVRDSSPVKKPTRAKRKTKSASPKNASENQAVAESGTRRRSSRAPKVKEFGKEFQVDLYSKTTADKEEGDEEHISGKGKEEIPKQQSENEDHSYIIRVSRRKSRKPQKLDVLKADALKLDQENETTVGDEDLTVKEEAEDEERDQTVANEPYYCSECSRSFTRQYTFNLHMATHAGGSKDPKQRKCDHPGCTKTFRLKSHLQEHVAQHQFEDVEMLETKKEVPDQLETAQEEGTEDDPEYKPGIQLVGRGKSRRMVTPWVPCRYPDCKKLFISKRASSKHESHFHQPNPSLRYPCTYQGCDQTFTSRHYQAKHELADHPNDPDMRPHQCPHCPLRFAHTGTLTKHQSVHNRPKDWAPISHKCTQPGCARVFPTPSKLRDHLLSHGVCTTQKYQCETCGKFFPRKGQLKKHIVYTHTDAAHHCTQCDKRFHTDASLARHVTIAHDRKWPLSCKQCGRGFRTKSLLLDHQNIHRENPVKYKCQVCEKEFLVKTYFKQHIRTHDKIRHSGDRMFKCKFCDKTYKHRGAVEHHQKKEHQDQYGKAVDDYLNRFACNVCGRTGHTKQVIEKHIKAVHLNLRDEHCPYKGCNKAFVDQNALRSHIATMHDPSLRPFKCDKCDRSFYRKKQLDWHVFSHNKDLSPHQCDSCGKKFVCARTLREHVDAIHKKIRPYSCSYCSKSFSKQHALEDHQRIHTGEKKWPCDLCDEKFINTHYRKVHKVKVHGMGHQCPQCNLSFMSTLALERHQKRHETERKTTRAYRRRQPRESAAEEDPPVPAVLPATEAVAAEVPSTSQENQAPAASSQSDGEKLNCEFCPESFATFEEWEGHLSKVHKCSVTVLSETGPDAEPVYKAVIQPTSEDGSIPNMTKIPVTQPEPPPKKEETTEVVQEAPSGGGTLVAEAIADESYATKTMLNLIDKLNNEIEQPKEQTETSAIESFDVISGDDYASRTMLSLLDQLSTDAGPTSST</sequence>
<evidence type="ECO:0000256" key="9">
    <source>
        <dbReference type="PROSITE-ProRule" id="PRU00042"/>
    </source>
</evidence>
<evidence type="ECO:0000256" key="2">
    <source>
        <dbReference type="ARBA" id="ARBA00022723"/>
    </source>
</evidence>
<dbReference type="SUPFAM" id="SSF57667">
    <property type="entry name" value="beta-beta-alpha zinc fingers"/>
    <property type="match status" value="8"/>
</dbReference>
<feature type="compositionally biased region" description="Low complexity" evidence="10">
    <location>
        <begin position="324"/>
        <end position="336"/>
    </location>
</feature>
<dbReference type="PANTHER" id="PTHR24408:SF58">
    <property type="entry name" value="TRANSCRIPTION FACTOR (TFIIIA), PUTATIVE (AFU_ORTHOLOGUE AFUA_1G05150)-RELATED"/>
    <property type="match status" value="1"/>
</dbReference>
<feature type="region of interest" description="Disordered" evidence="10">
    <location>
        <begin position="495"/>
        <end position="518"/>
    </location>
</feature>
<feature type="domain" description="C2H2-type" evidence="11">
    <location>
        <begin position="557"/>
        <end position="586"/>
    </location>
</feature>
<evidence type="ECO:0000256" key="7">
    <source>
        <dbReference type="ARBA" id="ARBA00023163"/>
    </source>
</evidence>
<feature type="domain" description="C2H2-type" evidence="11">
    <location>
        <begin position="733"/>
        <end position="757"/>
    </location>
</feature>
<feature type="compositionally biased region" description="Polar residues" evidence="10">
    <location>
        <begin position="393"/>
        <end position="405"/>
    </location>
</feature>
<evidence type="ECO:0000256" key="8">
    <source>
        <dbReference type="ARBA" id="ARBA00023242"/>
    </source>
</evidence>
<feature type="compositionally biased region" description="Basic and acidic residues" evidence="10">
    <location>
        <begin position="445"/>
        <end position="464"/>
    </location>
</feature>
<gene>
    <name evidence="13" type="primary">LOC109481982</name>
</gene>
<feature type="domain" description="C2H2-type" evidence="11">
    <location>
        <begin position="884"/>
        <end position="912"/>
    </location>
</feature>
<feature type="compositionally biased region" description="Basic and acidic residues" evidence="10">
    <location>
        <begin position="339"/>
        <end position="352"/>
    </location>
</feature>
<keyword evidence="6" id="KW-0805">Transcription regulation</keyword>
<dbReference type="Gene3D" id="3.30.160.60">
    <property type="entry name" value="Classic Zinc Finger"/>
    <property type="match status" value="10"/>
</dbReference>
<evidence type="ECO:0000256" key="6">
    <source>
        <dbReference type="ARBA" id="ARBA00023015"/>
    </source>
</evidence>
<dbReference type="SMART" id="SM00355">
    <property type="entry name" value="ZnF_C2H2"/>
    <property type="match status" value="19"/>
</dbReference>
<dbReference type="FunFam" id="3.30.160.60:FF:000100">
    <property type="entry name" value="Zinc finger 45-like"/>
    <property type="match status" value="1"/>
</dbReference>
<feature type="domain" description="C2H2-type" evidence="11">
    <location>
        <begin position="700"/>
        <end position="727"/>
    </location>
</feature>
<protein>
    <submittedName>
        <fullName evidence="13">Zinc finger protein 252-like isoform X2</fullName>
    </submittedName>
</protein>
<feature type="compositionally biased region" description="Polar residues" evidence="10">
    <location>
        <begin position="211"/>
        <end position="239"/>
    </location>
</feature>
<feature type="region of interest" description="Disordered" evidence="10">
    <location>
        <begin position="1"/>
        <end position="120"/>
    </location>
</feature>
<dbReference type="GO" id="GO:0043565">
    <property type="term" value="F:sequence-specific DNA binding"/>
    <property type="evidence" value="ECO:0007669"/>
    <property type="project" value="TreeGrafter"/>
</dbReference>
<dbReference type="PROSITE" id="PS50157">
    <property type="entry name" value="ZINC_FINGER_C2H2_2"/>
    <property type="match status" value="14"/>
</dbReference>
<feature type="compositionally biased region" description="Polar residues" evidence="10">
    <location>
        <begin position="354"/>
        <end position="367"/>
    </location>
</feature>
<dbReference type="GO" id="GO:0000981">
    <property type="term" value="F:DNA-binding transcription factor activity, RNA polymerase II-specific"/>
    <property type="evidence" value="ECO:0007669"/>
    <property type="project" value="TreeGrafter"/>
</dbReference>
<reference evidence="13" key="1">
    <citation type="submission" date="2025-08" db="UniProtKB">
        <authorList>
            <consortium name="RefSeq"/>
        </authorList>
    </citation>
    <scope>IDENTIFICATION</scope>
    <source>
        <tissue evidence="13">Gonad</tissue>
    </source>
</reference>
<feature type="region of interest" description="Disordered" evidence="10">
    <location>
        <begin position="1113"/>
        <end position="1178"/>
    </location>
</feature>
<feature type="domain" description="C2H2-type" evidence="11">
    <location>
        <begin position="983"/>
        <end position="1010"/>
    </location>
</feature>